<evidence type="ECO:0000313" key="1">
    <source>
        <dbReference type="EMBL" id="QCX02428.1"/>
    </source>
</evidence>
<gene>
    <name evidence="1" type="ORF">FGM00_19235</name>
</gene>
<name>A0A5B7SZA3_9FLAO</name>
<accession>A0A5B7SZA3</accession>
<dbReference type="Proteomes" id="UP000310017">
    <property type="component" value="Chromosome"/>
</dbReference>
<organism evidence="1 2">
    <name type="scientific">Aggregatimonas sangjinii</name>
    <dbReference type="NCBI Taxonomy" id="2583587"/>
    <lineage>
        <taxon>Bacteria</taxon>
        <taxon>Pseudomonadati</taxon>
        <taxon>Bacteroidota</taxon>
        <taxon>Flavobacteriia</taxon>
        <taxon>Flavobacteriales</taxon>
        <taxon>Flavobacteriaceae</taxon>
        <taxon>Aggregatimonas</taxon>
    </lineage>
</organism>
<protein>
    <submittedName>
        <fullName evidence="1">DUF3575 domain-containing protein</fullName>
    </submittedName>
</protein>
<keyword evidence="2" id="KW-1185">Reference proteome</keyword>
<evidence type="ECO:0000313" key="2">
    <source>
        <dbReference type="Proteomes" id="UP000310017"/>
    </source>
</evidence>
<dbReference type="OrthoDB" id="768080at2"/>
<sequence length="168" mass="18465">MASLGVGQAQDVDPSQDRNELKVNVSNLIALAFADVAYERLLNEESSVGIAILSNINQSSDNDFLDAYREFSITPYYRQYFSRGYAKGFFVEGFGMYNTGDDRDFFGDDIISDTTYADFALGVSVGGKFVTRRGFMVEVYGGLGRNLLNADFSPSVVGRGGVSLGYRF</sequence>
<dbReference type="KEGG" id="asag:FGM00_19235"/>
<proteinExistence type="predicted"/>
<reference evidence="1 2" key="1">
    <citation type="submission" date="2019-05" db="EMBL/GenBank/DDBJ databases">
        <title>Genome sequencing of F202Z8.</title>
        <authorList>
            <person name="Kwon Y.M."/>
        </authorList>
    </citation>
    <scope>NUCLEOTIDE SEQUENCE [LARGE SCALE GENOMIC DNA]</scope>
    <source>
        <strain evidence="1 2">F202Z8</strain>
    </source>
</reference>
<dbReference type="AlphaFoldDB" id="A0A5B7SZA3"/>
<dbReference type="EMBL" id="CP040710">
    <property type="protein sequence ID" value="QCX02428.1"/>
    <property type="molecule type" value="Genomic_DNA"/>
</dbReference>